<feature type="repeat" description="WD" evidence="4">
    <location>
        <begin position="492"/>
        <end position="515"/>
    </location>
</feature>
<dbReference type="InterPro" id="IPR020472">
    <property type="entry name" value="WD40_PAC1"/>
</dbReference>
<dbReference type="Pfam" id="PF00400">
    <property type="entry name" value="WD40"/>
    <property type="match status" value="5"/>
</dbReference>
<sequence length="557" mass="61776">MNSKEPMWKRKLVNSLKERNRKESSFFDGIFSANNRLFDANVQLQLENLRLSVENEQLRSGVGASHSGSATAKIQALEKKLMTQQEDLTDLHKRKGENAQMIVDLNVKLADMTKKAQARDEKYAEQVTLNGSLKAEVQMLTNSISELKDLNTCLRDEYTALQLAHSAVEDKLRKVQDENRQLVDRLMKYKAKDADKLNEENENLLRKRTEKMRRELEDAAQDASRRSSSPILPLDRNSGNLTDPSGAGAKAAGFFSVSLPTSVHLKFDAHDGEVNAVRWCPLDRIIATGGADRKVKLWDVGTGSMEPRGTLVGSNAGVNSVDFDSTGTMILGTSNDFASRVWTVTDQRLRHTLTGHSGKVMAAKFLGEHTKVVTGSHDRTLKVWDLRNRACIETKFAGSSCNDLVTTDGSGSCIISGHFDKKIRFWDTRTDSSSNDIVLSGRVASLDLSRDCKYLLCCVRDDTIKLLDLRMSHVVKSFSHDGFKVGCDWSRVSFSSDATYISAGSADGAVFIWNVAGRLENILKDHSSAVTATSWHPFSSVLATVDRSKKCTIWTDA</sequence>
<dbReference type="SUPFAM" id="SSF50978">
    <property type="entry name" value="WD40 repeat-like"/>
    <property type="match status" value="1"/>
</dbReference>
<feature type="repeat" description="WD" evidence="4">
    <location>
        <begin position="311"/>
        <end position="352"/>
    </location>
</feature>
<dbReference type="InterPro" id="IPR015943">
    <property type="entry name" value="WD40/YVTN_repeat-like_dom_sf"/>
</dbReference>
<feature type="repeat" description="WD" evidence="4">
    <location>
        <begin position="267"/>
        <end position="308"/>
    </location>
</feature>
<dbReference type="PANTHER" id="PTHR19878">
    <property type="entry name" value="AUTOPHAGY PROTEIN 16-LIKE"/>
    <property type="match status" value="1"/>
</dbReference>
<dbReference type="PROSITE" id="PS50294">
    <property type="entry name" value="WD_REPEATS_REGION"/>
    <property type="match status" value="3"/>
</dbReference>
<evidence type="ECO:0000256" key="3">
    <source>
        <dbReference type="ARBA" id="ARBA00022737"/>
    </source>
</evidence>
<dbReference type="InterPro" id="IPR045160">
    <property type="entry name" value="ATG16"/>
</dbReference>
<dbReference type="PANTHER" id="PTHR19878:SF8">
    <property type="entry name" value="AUTOPHAGY-RELATED 16, ISOFORM F"/>
    <property type="match status" value="1"/>
</dbReference>
<dbReference type="FunFam" id="2.130.10.10:FF:000648">
    <property type="entry name" value="Autophagy-related 16, isoform A"/>
    <property type="match status" value="1"/>
</dbReference>
<dbReference type="Gene3D" id="1.20.5.170">
    <property type="match status" value="1"/>
</dbReference>
<evidence type="ECO:0000256" key="2">
    <source>
        <dbReference type="ARBA" id="ARBA00022574"/>
    </source>
</evidence>
<dbReference type="InterPro" id="IPR036322">
    <property type="entry name" value="WD40_repeat_dom_sf"/>
</dbReference>
<dbReference type="EMBL" id="GIFK01000583">
    <property type="protein sequence ID" value="NBJ58286.1"/>
    <property type="molecule type" value="Transcribed_RNA"/>
</dbReference>
<dbReference type="InterPro" id="IPR019775">
    <property type="entry name" value="WD40_repeat_CS"/>
</dbReference>
<evidence type="ECO:0000313" key="7">
    <source>
        <dbReference type="EMBL" id="NBJ58286.1"/>
    </source>
</evidence>
<dbReference type="Pfam" id="PF08614">
    <property type="entry name" value="ATG16"/>
    <property type="match status" value="1"/>
</dbReference>
<dbReference type="AlphaFoldDB" id="A0A6B2E7P1"/>
<feature type="domain" description="Autophagy-related protein 16" evidence="6">
    <location>
        <begin position="12"/>
        <end position="198"/>
    </location>
</feature>
<dbReference type="InterPro" id="IPR001680">
    <property type="entry name" value="WD40_rpt"/>
</dbReference>
<dbReference type="GO" id="GO:0000421">
    <property type="term" value="C:autophagosome membrane"/>
    <property type="evidence" value="ECO:0007669"/>
    <property type="project" value="TreeGrafter"/>
</dbReference>
<dbReference type="PROSITE" id="PS00678">
    <property type="entry name" value="WD_REPEATS_1"/>
    <property type="match status" value="3"/>
</dbReference>
<dbReference type="GO" id="GO:0000045">
    <property type="term" value="P:autophagosome assembly"/>
    <property type="evidence" value="ECO:0007669"/>
    <property type="project" value="InterPro"/>
</dbReference>
<dbReference type="GO" id="GO:0034045">
    <property type="term" value="C:phagophore assembly site membrane"/>
    <property type="evidence" value="ECO:0007669"/>
    <property type="project" value="TreeGrafter"/>
</dbReference>
<evidence type="ECO:0000259" key="6">
    <source>
        <dbReference type="Pfam" id="PF08614"/>
    </source>
</evidence>
<dbReference type="GO" id="GO:0043495">
    <property type="term" value="F:protein-membrane adaptor activity"/>
    <property type="evidence" value="ECO:0007669"/>
    <property type="project" value="TreeGrafter"/>
</dbReference>
<name>A0A6B2E7P1_9DIPT</name>
<dbReference type="CDD" id="cd22887">
    <property type="entry name" value="Atg16_CCD"/>
    <property type="match status" value="1"/>
</dbReference>
<reference evidence="7" key="1">
    <citation type="submission" date="2019-10" db="EMBL/GenBank/DDBJ databases">
        <title>Short sand fly seasons in Tbilisi, Georgia, hinder development of host immunity to saliva of the visceral leishmaniasis vector Phlebotomus kandelakii.</title>
        <authorList>
            <person name="Oliveira F."/>
            <person name="Giorgobiani E."/>
            <person name="Guimaraes-Costa A.B."/>
            <person name="Abdeladhim M."/>
            <person name="Oristian J."/>
            <person name="Tskhvaradze L."/>
            <person name="Tsertsvadze N."/>
            <person name="Zakalashvili M."/>
            <person name="Valenzuela J.G."/>
            <person name="Kamhawi S."/>
        </authorList>
    </citation>
    <scope>NUCLEOTIDE SEQUENCE</scope>
    <source>
        <strain evidence="7">Wild-capture in Tbilisi</strain>
        <tissue evidence="7">Salivary glands</tissue>
    </source>
</reference>
<dbReference type="PROSITE" id="PS50082">
    <property type="entry name" value="WD_REPEATS_2"/>
    <property type="match status" value="5"/>
</dbReference>
<dbReference type="InterPro" id="IPR013923">
    <property type="entry name" value="Autophagy-rel_prot_16_dom"/>
</dbReference>
<dbReference type="Gene3D" id="2.130.10.10">
    <property type="entry name" value="YVTN repeat-like/Quinoprotein amine dehydrogenase"/>
    <property type="match status" value="1"/>
</dbReference>
<feature type="repeat" description="WD" evidence="4">
    <location>
        <begin position="353"/>
        <end position="394"/>
    </location>
</feature>
<feature type="region of interest" description="Disordered" evidence="5">
    <location>
        <begin position="214"/>
        <end position="245"/>
    </location>
</feature>
<protein>
    <submittedName>
        <fullName evidence="7">Putative autophagy protein 16</fullName>
    </submittedName>
</protein>
<dbReference type="GO" id="GO:0034274">
    <property type="term" value="C:Atg12-Atg5-Atg16 complex"/>
    <property type="evidence" value="ECO:0007669"/>
    <property type="project" value="TreeGrafter"/>
</dbReference>
<keyword evidence="3" id="KW-0677">Repeat</keyword>
<dbReference type="CDD" id="cd00200">
    <property type="entry name" value="WD40"/>
    <property type="match status" value="1"/>
</dbReference>
<comment type="similarity">
    <text evidence="1">Belongs to the WD repeat ATG16 family.</text>
</comment>
<organism evidence="7">
    <name type="scientific">Phlebotomus kandelakii</name>
    <dbReference type="NCBI Taxonomy" id="1109342"/>
    <lineage>
        <taxon>Eukaryota</taxon>
        <taxon>Metazoa</taxon>
        <taxon>Ecdysozoa</taxon>
        <taxon>Arthropoda</taxon>
        <taxon>Hexapoda</taxon>
        <taxon>Insecta</taxon>
        <taxon>Pterygota</taxon>
        <taxon>Neoptera</taxon>
        <taxon>Endopterygota</taxon>
        <taxon>Diptera</taxon>
        <taxon>Nematocera</taxon>
        <taxon>Psychodoidea</taxon>
        <taxon>Psychodidae</taxon>
        <taxon>Phlebotomus</taxon>
        <taxon>Larroussius</taxon>
    </lineage>
</organism>
<dbReference type="PRINTS" id="PR00320">
    <property type="entry name" value="GPROTEINBRPT"/>
</dbReference>
<feature type="repeat" description="WD" evidence="4">
    <location>
        <begin position="523"/>
        <end position="557"/>
    </location>
</feature>
<proteinExistence type="inferred from homology"/>
<evidence type="ECO:0000256" key="4">
    <source>
        <dbReference type="PROSITE-ProRule" id="PRU00221"/>
    </source>
</evidence>
<keyword evidence="2 4" id="KW-0853">WD repeat</keyword>
<evidence type="ECO:0000256" key="1">
    <source>
        <dbReference type="ARBA" id="ARBA00009271"/>
    </source>
</evidence>
<evidence type="ECO:0000256" key="5">
    <source>
        <dbReference type="SAM" id="MobiDB-lite"/>
    </source>
</evidence>
<accession>A0A6B2E7P1</accession>
<dbReference type="SMART" id="SM00320">
    <property type="entry name" value="WD40"/>
    <property type="match status" value="7"/>
</dbReference>